<evidence type="ECO:0000256" key="10">
    <source>
        <dbReference type="ARBA" id="ARBA00023004"/>
    </source>
</evidence>
<dbReference type="CDD" id="cd01335">
    <property type="entry name" value="Radical_SAM"/>
    <property type="match status" value="1"/>
</dbReference>
<comment type="cofactor">
    <cofactor evidence="1">
        <name>[4Fe-4S] cluster</name>
        <dbReference type="ChEBI" id="CHEBI:49883"/>
    </cofactor>
</comment>
<evidence type="ECO:0000256" key="4">
    <source>
        <dbReference type="ARBA" id="ARBA00022485"/>
    </source>
</evidence>
<comment type="function">
    <text evidence="2">Catalyzes the methylthiolation of N6-threonylcarbamoyladenosine (t(6)A), leading to the formation of 2-methylthio-N6-threonylcarbamoyladenosine (ms(2)t(6)A) at position 37 in tRNAs that read codons beginning with adenine.</text>
</comment>
<dbReference type="GO" id="GO:0046872">
    <property type="term" value="F:metal ion binding"/>
    <property type="evidence" value="ECO:0007669"/>
    <property type="project" value="UniProtKB-KW"/>
</dbReference>
<dbReference type="PROSITE" id="PS51449">
    <property type="entry name" value="MTTASE_N"/>
    <property type="match status" value="1"/>
</dbReference>
<dbReference type="InterPro" id="IPR005839">
    <property type="entry name" value="Methylthiotransferase"/>
</dbReference>
<dbReference type="SFLD" id="SFLDG01082">
    <property type="entry name" value="B12-binding_domain_containing"/>
    <property type="match status" value="1"/>
</dbReference>
<dbReference type="SMART" id="SM00729">
    <property type="entry name" value="Elp3"/>
    <property type="match status" value="1"/>
</dbReference>
<keyword evidence="6" id="KW-0808">Transferase</keyword>
<dbReference type="InterPro" id="IPR002792">
    <property type="entry name" value="TRAM_dom"/>
</dbReference>
<evidence type="ECO:0000313" key="19">
    <source>
        <dbReference type="Proteomes" id="UP000191931"/>
    </source>
</evidence>
<organism evidence="18 19">
    <name type="scientific">Desulfamplus magnetovallimortis</name>
    <dbReference type="NCBI Taxonomy" id="1246637"/>
    <lineage>
        <taxon>Bacteria</taxon>
        <taxon>Pseudomonadati</taxon>
        <taxon>Thermodesulfobacteriota</taxon>
        <taxon>Desulfobacteria</taxon>
        <taxon>Desulfobacterales</taxon>
        <taxon>Desulfobacteraceae</taxon>
        <taxon>Desulfamplus</taxon>
    </lineage>
</organism>
<keyword evidence="11" id="KW-0411">Iron-sulfur</keyword>
<dbReference type="SUPFAM" id="SSF102114">
    <property type="entry name" value="Radical SAM enzymes"/>
    <property type="match status" value="1"/>
</dbReference>
<evidence type="ECO:0000256" key="7">
    <source>
        <dbReference type="ARBA" id="ARBA00022691"/>
    </source>
</evidence>
<dbReference type="AlphaFoldDB" id="A0A1W1H5K2"/>
<evidence type="ECO:0000259" key="15">
    <source>
        <dbReference type="PROSITE" id="PS50926"/>
    </source>
</evidence>
<dbReference type="EMBL" id="FWEV01000013">
    <property type="protein sequence ID" value="SLM27732.1"/>
    <property type="molecule type" value="Genomic_DNA"/>
</dbReference>
<comment type="catalytic activity">
    <reaction evidence="13">
        <text>N(6)-L-threonylcarbamoyladenosine(37) in tRNA + (sulfur carrier)-SH + AH2 + 2 S-adenosyl-L-methionine = 2-methylsulfanyl-N(6)-L-threonylcarbamoyladenosine(37) in tRNA + (sulfur carrier)-H + 5'-deoxyadenosine + L-methionine + A + S-adenosyl-L-homocysteine + 2 H(+)</text>
        <dbReference type="Rhea" id="RHEA:37075"/>
        <dbReference type="Rhea" id="RHEA-COMP:10163"/>
        <dbReference type="Rhea" id="RHEA-COMP:11092"/>
        <dbReference type="Rhea" id="RHEA-COMP:14737"/>
        <dbReference type="Rhea" id="RHEA-COMP:14739"/>
        <dbReference type="ChEBI" id="CHEBI:13193"/>
        <dbReference type="ChEBI" id="CHEBI:15378"/>
        <dbReference type="ChEBI" id="CHEBI:17319"/>
        <dbReference type="ChEBI" id="CHEBI:17499"/>
        <dbReference type="ChEBI" id="CHEBI:29917"/>
        <dbReference type="ChEBI" id="CHEBI:57844"/>
        <dbReference type="ChEBI" id="CHEBI:57856"/>
        <dbReference type="ChEBI" id="CHEBI:59789"/>
        <dbReference type="ChEBI" id="CHEBI:64428"/>
        <dbReference type="ChEBI" id="CHEBI:74418"/>
        <dbReference type="ChEBI" id="CHEBI:74420"/>
        <dbReference type="EC" id="2.8.4.5"/>
    </reaction>
</comment>
<evidence type="ECO:0000256" key="11">
    <source>
        <dbReference type="ARBA" id="ARBA00023014"/>
    </source>
</evidence>
<dbReference type="FunFam" id="3.40.50.12160:FF:000004">
    <property type="entry name" value="Threonylcarbamoyladenosine tRNA methylthiotransferase MtaB"/>
    <property type="match status" value="1"/>
</dbReference>
<feature type="domain" description="Radical SAM core" evidence="17">
    <location>
        <begin position="183"/>
        <end position="414"/>
    </location>
</feature>
<protein>
    <recommendedName>
        <fullName evidence="3">tRNA (N(6)-L-threonylcarbamoyladenosine(37)-C(2))-methylthiotransferase</fullName>
        <ecNumber evidence="3">2.8.4.5</ecNumber>
    </recommendedName>
    <alternativeName>
        <fullName evidence="12">tRNA-t(6)A37 methylthiotransferase</fullName>
    </alternativeName>
</protein>
<dbReference type="PROSITE" id="PS50926">
    <property type="entry name" value="TRAM"/>
    <property type="match status" value="1"/>
</dbReference>
<evidence type="ECO:0000256" key="12">
    <source>
        <dbReference type="ARBA" id="ARBA00031213"/>
    </source>
</evidence>
<dbReference type="InterPro" id="IPR020612">
    <property type="entry name" value="Methylthiotransferase_CS"/>
</dbReference>
<dbReference type="SFLD" id="SFLDG01061">
    <property type="entry name" value="methylthiotransferase"/>
    <property type="match status" value="1"/>
</dbReference>
<proteinExistence type="predicted"/>
<keyword evidence="8" id="KW-0819">tRNA processing</keyword>
<gene>
    <name evidence="18" type="ORF">MTBBW1_110017</name>
</gene>
<feature type="domain" description="MTTase N-terminal" evidence="16">
    <location>
        <begin position="10"/>
        <end position="122"/>
    </location>
</feature>
<dbReference type="InterPro" id="IPR038135">
    <property type="entry name" value="Methylthiotransferase_N_sf"/>
</dbReference>
<evidence type="ECO:0000256" key="1">
    <source>
        <dbReference type="ARBA" id="ARBA00001966"/>
    </source>
</evidence>
<accession>A0A1W1H5K2</accession>
<dbReference type="PROSITE" id="PS51918">
    <property type="entry name" value="RADICAL_SAM"/>
    <property type="match status" value="1"/>
</dbReference>
<evidence type="ECO:0000256" key="8">
    <source>
        <dbReference type="ARBA" id="ARBA00022694"/>
    </source>
</evidence>
<keyword evidence="19" id="KW-1185">Reference proteome</keyword>
<dbReference type="SFLD" id="SFLDS00029">
    <property type="entry name" value="Radical_SAM"/>
    <property type="match status" value="1"/>
</dbReference>
<evidence type="ECO:0000256" key="6">
    <source>
        <dbReference type="ARBA" id="ARBA00022679"/>
    </source>
</evidence>
<evidence type="ECO:0000256" key="3">
    <source>
        <dbReference type="ARBA" id="ARBA00013273"/>
    </source>
</evidence>
<dbReference type="GO" id="GO:0035598">
    <property type="term" value="F:tRNA (N(6)-L-threonylcarbamoyladenosine(37)-C(2))-methylthiotransferase activity"/>
    <property type="evidence" value="ECO:0007669"/>
    <property type="project" value="UniProtKB-EC"/>
</dbReference>
<evidence type="ECO:0000256" key="9">
    <source>
        <dbReference type="ARBA" id="ARBA00022723"/>
    </source>
</evidence>
<dbReference type="NCBIfam" id="TIGR00089">
    <property type="entry name" value="MiaB/RimO family radical SAM methylthiotransferase"/>
    <property type="match status" value="1"/>
</dbReference>
<evidence type="ECO:0000256" key="13">
    <source>
        <dbReference type="ARBA" id="ARBA00051661"/>
    </source>
</evidence>
<dbReference type="PANTHER" id="PTHR11918">
    <property type="entry name" value="RADICAL SAM PROTEINS"/>
    <property type="match status" value="1"/>
</dbReference>
<name>A0A1W1H5K2_9BACT</name>
<dbReference type="InterPro" id="IPR006467">
    <property type="entry name" value="MiaB-like_bact"/>
</dbReference>
<dbReference type="STRING" id="1246637.MTBBW1_110017"/>
<keyword evidence="9" id="KW-0479">Metal-binding</keyword>
<dbReference type="InterPro" id="IPR006638">
    <property type="entry name" value="Elp3/MiaA/NifB-like_rSAM"/>
</dbReference>
<dbReference type="InterPro" id="IPR013848">
    <property type="entry name" value="Methylthiotransferase_N"/>
</dbReference>
<reference evidence="18 19" key="1">
    <citation type="submission" date="2017-03" db="EMBL/GenBank/DDBJ databases">
        <authorList>
            <person name="Afonso C.L."/>
            <person name="Miller P.J."/>
            <person name="Scott M.A."/>
            <person name="Spackman E."/>
            <person name="Goraichik I."/>
            <person name="Dimitrov K.M."/>
            <person name="Suarez D.L."/>
            <person name="Swayne D.E."/>
        </authorList>
    </citation>
    <scope>NUCLEOTIDE SEQUENCE [LARGE SCALE GENOMIC DNA]</scope>
    <source>
        <strain evidence="18">PRJEB14757</strain>
    </source>
</reference>
<dbReference type="EC" id="2.8.4.5" evidence="3"/>
<dbReference type="RefSeq" id="WP_080798773.1">
    <property type="nucleotide sequence ID" value="NZ_LT828540.1"/>
</dbReference>
<dbReference type="InterPro" id="IPR023404">
    <property type="entry name" value="rSAM_horseshoe"/>
</dbReference>
<dbReference type="InterPro" id="IPR007197">
    <property type="entry name" value="rSAM"/>
</dbReference>
<feature type="domain" description="TRAM" evidence="15">
    <location>
        <begin position="417"/>
        <end position="480"/>
    </location>
</feature>
<dbReference type="Pfam" id="PF04055">
    <property type="entry name" value="Radical_SAM"/>
    <property type="match status" value="1"/>
</dbReference>
<dbReference type="GO" id="GO:0051539">
    <property type="term" value="F:4 iron, 4 sulfur cluster binding"/>
    <property type="evidence" value="ECO:0007669"/>
    <property type="project" value="UniProtKB-KW"/>
</dbReference>
<dbReference type="InterPro" id="IPR058240">
    <property type="entry name" value="rSAM_sf"/>
</dbReference>
<dbReference type="Gene3D" id="3.80.30.20">
    <property type="entry name" value="tm_1862 like domain"/>
    <property type="match status" value="1"/>
</dbReference>
<evidence type="ECO:0000313" key="18">
    <source>
        <dbReference type="EMBL" id="SLM27732.1"/>
    </source>
</evidence>
<dbReference type="PROSITE" id="PS01278">
    <property type="entry name" value="MTTASE_RADICAL"/>
    <property type="match status" value="1"/>
</dbReference>
<keyword evidence="5" id="KW-0963">Cytoplasm</keyword>
<evidence type="ECO:0000259" key="17">
    <source>
        <dbReference type="PROSITE" id="PS51918"/>
    </source>
</evidence>
<dbReference type="Pfam" id="PF00919">
    <property type="entry name" value="UPF0004"/>
    <property type="match status" value="1"/>
</dbReference>
<dbReference type="PANTHER" id="PTHR11918:SF45">
    <property type="entry name" value="THREONYLCARBAMOYLADENOSINE TRNA METHYLTHIOTRANSFERASE"/>
    <property type="match status" value="1"/>
</dbReference>
<evidence type="ECO:0000259" key="16">
    <source>
        <dbReference type="PROSITE" id="PS51449"/>
    </source>
</evidence>
<keyword evidence="4" id="KW-0004">4Fe-4S</keyword>
<evidence type="ECO:0000256" key="2">
    <source>
        <dbReference type="ARBA" id="ARBA00002399"/>
    </source>
</evidence>
<dbReference type="Gene3D" id="3.40.50.12160">
    <property type="entry name" value="Methylthiotransferase, N-terminal domain"/>
    <property type="match status" value="1"/>
</dbReference>
<keyword evidence="7" id="KW-0949">S-adenosyl-L-methionine</keyword>
<evidence type="ECO:0000256" key="5">
    <source>
        <dbReference type="ARBA" id="ARBA00022490"/>
    </source>
</evidence>
<feature type="region of interest" description="Disordered" evidence="14">
    <location>
        <begin position="136"/>
        <end position="155"/>
    </location>
</feature>
<dbReference type="Proteomes" id="UP000191931">
    <property type="component" value="Unassembled WGS sequence"/>
</dbReference>
<dbReference type="OrthoDB" id="9805215at2"/>
<keyword evidence="10" id="KW-0408">Iron</keyword>
<evidence type="ECO:0000256" key="14">
    <source>
        <dbReference type="SAM" id="MobiDB-lite"/>
    </source>
</evidence>
<dbReference type="NCBIfam" id="TIGR01579">
    <property type="entry name" value="MiaB-like-C"/>
    <property type="match status" value="1"/>
</dbReference>
<sequence>MNNIANEKYRTFYITTLGCKVNQYESDGIAAELSAMGWSRSEKCENAEICIINTCSVTSKAAMQSRQQIRSIIRANPKARVVVTGCHAQTAPDDIKKIEQVDIITGHSDKFNIARAISEENSITEEIYISKKVSHGKNKNNTDINRSPDGDKKRPGLITENIPFPASNSCTETVFHSFSPSVTGNKTRAYLKIQDGCNAFCSYCIVPYARGRSRSMPQEEVFRHLYKLSSLGYKEAIITGIHVGAYGLDFKDKSSLTELLEKIERHRPIHRVRLSSIEPCELTPEIIAIASQKQSILCNHFHIPLQSGDDQILKRMKRPYSASLFHSLVTNINQSMPSAGIGADILVGFPGESQAAFDNTFSLMEKLPVTYLHVFPFSPRKGTPAFDFPNKVDSKTVKQRCALIRKLGSDKRKAFETRQIGELLEAVIQENRDTKTGKLVAVTSNYLSVLVDGEDSFKGQCANVIIESRQKDNRLYGKIL</sequence>